<sequence length="143" mass="16009">MNTIMKKSINPIRKRNVRRRASKKFITTSTLEKSPTYWEFAERVNGRTAMQGFVWGSVNQAITGNNILEQLVTQTNDGYNLIAEDVLNVVLVIGAITLGSAITTFAPNKDLEYTKILERFTTDAEIINGRLAMCGFVALLFFA</sequence>
<reference evidence="5" key="1">
    <citation type="journal article" date="2020" name="Nature">
        <title>Giant virus diversity and host interactions through global metagenomics.</title>
        <authorList>
            <person name="Schulz F."/>
            <person name="Roux S."/>
            <person name="Paez-Espino D."/>
            <person name="Jungbluth S."/>
            <person name="Walsh D.A."/>
            <person name="Denef V.J."/>
            <person name="McMahon K.D."/>
            <person name="Konstantinidis K.T."/>
            <person name="Eloe-Fadrosh E.A."/>
            <person name="Kyrpides N.C."/>
            <person name="Woyke T."/>
        </authorList>
    </citation>
    <scope>NUCLEOTIDE SEQUENCE</scope>
    <source>
        <strain evidence="5">GVMAG-S-ERX555967-131</strain>
    </source>
</reference>
<feature type="transmembrane region" description="Helical" evidence="4">
    <location>
        <begin position="126"/>
        <end position="142"/>
    </location>
</feature>
<dbReference type="SUPFAM" id="SSF103511">
    <property type="entry name" value="Chlorophyll a-b binding protein"/>
    <property type="match status" value="1"/>
</dbReference>
<evidence type="ECO:0000256" key="1">
    <source>
        <dbReference type="ARBA" id="ARBA00004474"/>
    </source>
</evidence>
<evidence type="ECO:0000313" key="5">
    <source>
        <dbReference type="EMBL" id="QHT37309.1"/>
    </source>
</evidence>
<proteinExistence type="predicted"/>
<keyword evidence="2" id="KW-0150">Chloroplast</keyword>
<organism evidence="5">
    <name type="scientific">viral metagenome</name>
    <dbReference type="NCBI Taxonomy" id="1070528"/>
    <lineage>
        <taxon>unclassified sequences</taxon>
        <taxon>metagenomes</taxon>
        <taxon>organismal metagenomes</taxon>
    </lineage>
</organism>
<dbReference type="EMBL" id="MN738792">
    <property type="protein sequence ID" value="QHT37309.1"/>
    <property type="molecule type" value="Genomic_DNA"/>
</dbReference>
<dbReference type="AlphaFoldDB" id="A0A6C0F9R9"/>
<keyword evidence="4" id="KW-1133">Transmembrane helix</keyword>
<feature type="transmembrane region" description="Helical" evidence="4">
    <location>
        <begin position="86"/>
        <end position="106"/>
    </location>
</feature>
<dbReference type="InterPro" id="IPR022796">
    <property type="entry name" value="Chloroa_b-bind"/>
</dbReference>
<comment type="subcellular location">
    <subcellularLocation>
        <location evidence="1">Plastid</location>
    </subcellularLocation>
</comment>
<keyword evidence="4" id="KW-0812">Transmembrane</keyword>
<evidence type="ECO:0000256" key="4">
    <source>
        <dbReference type="SAM" id="Phobius"/>
    </source>
</evidence>
<keyword evidence="4" id="KW-0472">Membrane</keyword>
<accession>A0A6C0F9R9</accession>
<keyword evidence="3" id="KW-0934">Plastid</keyword>
<protein>
    <submittedName>
        <fullName evidence="5">Uncharacterized protein</fullName>
    </submittedName>
</protein>
<name>A0A6C0F9R9_9ZZZZ</name>
<dbReference type="Pfam" id="PF00504">
    <property type="entry name" value="Chloroa_b-bind"/>
    <property type="match status" value="1"/>
</dbReference>
<evidence type="ECO:0000256" key="2">
    <source>
        <dbReference type="ARBA" id="ARBA00022528"/>
    </source>
</evidence>
<evidence type="ECO:0000256" key="3">
    <source>
        <dbReference type="ARBA" id="ARBA00022640"/>
    </source>
</evidence>